<feature type="compositionally biased region" description="Low complexity" evidence="1">
    <location>
        <begin position="50"/>
        <end position="77"/>
    </location>
</feature>
<reference evidence="3" key="1">
    <citation type="journal article" date="2019" name="Int. J. Syst. Evol. Microbiol.">
        <title>The Global Catalogue of Microorganisms (GCM) 10K type strain sequencing project: providing services to taxonomists for standard genome sequencing and annotation.</title>
        <authorList>
            <consortium name="The Broad Institute Genomics Platform"/>
            <consortium name="The Broad Institute Genome Sequencing Center for Infectious Disease"/>
            <person name="Wu L."/>
            <person name="Ma J."/>
        </authorList>
    </citation>
    <scope>NUCLEOTIDE SEQUENCE [LARGE SCALE GENOMIC DNA]</scope>
    <source>
        <strain evidence="3">JCM 17027</strain>
    </source>
</reference>
<organism evidence="2 3">
    <name type="scientific">Streptomyces marokkonensis</name>
    <dbReference type="NCBI Taxonomy" id="324855"/>
    <lineage>
        <taxon>Bacteria</taxon>
        <taxon>Bacillati</taxon>
        <taxon>Actinomycetota</taxon>
        <taxon>Actinomycetes</taxon>
        <taxon>Kitasatosporales</taxon>
        <taxon>Streptomycetaceae</taxon>
        <taxon>Streptomyces</taxon>
    </lineage>
</organism>
<keyword evidence="3" id="KW-1185">Reference proteome</keyword>
<dbReference type="RefSeq" id="WP_345594838.1">
    <property type="nucleotide sequence ID" value="NZ_BAABCQ010000095.1"/>
</dbReference>
<gene>
    <name evidence="2" type="ORF">GCM10022384_45040</name>
</gene>
<dbReference type="EMBL" id="BAABCQ010000095">
    <property type="protein sequence ID" value="GAA3992285.1"/>
    <property type="molecule type" value="Genomic_DNA"/>
</dbReference>
<feature type="region of interest" description="Disordered" evidence="1">
    <location>
        <begin position="174"/>
        <end position="201"/>
    </location>
</feature>
<sequence length="540" mass="55923">MSTPVHRTPTRPSVAAPTVKQRREGSRAGSPSGNSAEHAFLRFQSSVGNRAATAAVQRARSATGERTAEATGAAGQQATGGGGGADGARQRKSYRDRINAVLDRFKKNLEPTDNIVKGGQTPTNAALTHQAGANADGALKSDAAISGTSAAGWNALTEASGVVVSTMDAYKNMKDSKSNETGAKHHTASRKAKTKGADAGVGAVSSGSYGAAIAKEATKVQGAANAATAAEASGALSAVTGLAKGARALVRVGGATSKYKNVKALGDANVVNATLLARLDREVHMSVHRANAARAEAYARLDAAEAHPHEGWQEGVDAAFATFEREFRSVRPAEEAYRRAVKETADLSQVQKYAKKKQVTKIGKETVGGVMGEPAKAAAGVLTLVTATGALASNPAGWILAAVGAGLVLATTGYKAGRAATKRYDEKRHPDRFTLEGETAEDAVPRTESLKHALKFWKKVSKGERQAMARKIYGLAAGPDVPGSGGTTPQLRQSARELLIALKAGPAQHKLDPEAWETTLNDPAKKGGWISEIAEQLASG</sequence>
<evidence type="ECO:0000313" key="3">
    <source>
        <dbReference type="Proteomes" id="UP001500034"/>
    </source>
</evidence>
<dbReference type="Proteomes" id="UP001500034">
    <property type="component" value="Unassembled WGS sequence"/>
</dbReference>
<evidence type="ECO:0000256" key="1">
    <source>
        <dbReference type="SAM" id="MobiDB-lite"/>
    </source>
</evidence>
<feature type="compositionally biased region" description="Basic residues" evidence="1">
    <location>
        <begin position="184"/>
        <end position="194"/>
    </location>
</feature>
<accession>A0ABP7R5I6</accession>
<evidence type="ECO:0000313" key="2">
    <source>
        <dbReference type="EMBL" id="GAA3992285.1"/>
    </source>
</evidence>
<protein>
    <submittedName>
        <fullName evidence="2">Uncharacterized protein</fullName>
    </submittedName>
</protein>
<name>A0ABP7R5I6_9ACTN</name>
<comment type="caution">
    <text evidence="2">The sequence shown here is derived from an EMBL/GenBank/DDBJ whole genome shotgun (WGS) entry which is preliminary data.</text>
</comment>
<proteinExistence type="predicted"/>
<feature type="region of interest" description="Disordered" evidence="1">
    <location>
        <begin position="1"/>
        <end position="91"/>
    </location>
</feature>